<feature type="compositionally biased region" description="Low complexity" evidence="1">
    <location>
        <begin position="282"/>
        <end position="295"/>
    </location>
</feature>
<reference evidence="2 3" key="1">
    <citation type="journal article" date="2024" name="Commun. Biol.">
        <title>Comparative genomic analysis of thermophilic fungi reveals convergent evolutionary adaptations and gene losses.</title>
        <authorList>
            <person name="Steindorff A.S."/>
            <person name="Aguilar-Pontes M.V."/>
            <person name="Robinson A.J."/>
            <person name="Andreopoulos B."/>
            <person name="LaButti K."/>
            <person name="Kuo A."/>
            <person name="Mondo S."/>
            <person name="Riley R."/>
            <person name="Otillar R."/>
            <person name="Haridas S."/>
            <person name="Lipzen A."/>
            <person name="Grimwood J."/>
            <person name="Schmutz J."/>
            <person name="Clum A."/>
            <person name="Reid I.D."/>
            <person name="Moisan M.C."/>
            <person name="Butler G."/>
            <person name="Nguyen T.T.M."/>
            <person name="Dewar K."/>
            <person name="Conant G."/>
            <person name="Drula E."/>
            <person name="Henrissat B."/>
            <person name="Hansel C."/>
            <person name="Singer S."/>
            <person name="Hutchinson M.I."/>
            <person name="de Vries R.P."/>
            <person name="Natvig D.O."/>
            <person name="Powell A.J."/>
            <person name="Tsang A."/>
            <person name="Grigoriev I.V."/>
        </authorList>
    </citation>
    <scope>NUCLEOTIDE SEQUENCE [LARGE SCALE GENOMIC DNA]</scope>
    <source>
        <strain evidence="2 3">CBS 494.80</strain>
    </source>
</reference>
<evidence type="ECO:0000256" key="1">
    <source>
        <dbReference type="SAM" id="MobiDB-lite"/>
    </source>
</evidence>
<keyword evidence="3" id="KW-1185">Reference proteome</keyword>
<evidence type="ECO:0000313" key="3">
    <source>
        <dbReference type="Proteomes" id="UP001595075"/>
    </source>
</evidence>
<feature type="region of interest" description="Disordered" evidence="1">
    <location>
        <begin position="276"/>
        <end position="312"/>
    </location>
</feature>
<comment type="caution">
    <text evidence="2">The sequence shown here is derived from an EMBL/GenBank/DDBJ whole genome shotgun (WGS) entry which is preliminary data.</text>
</comment>
<sequence>MWRTDGGKAYPFRNKHTNHFLPVPPSEKDSDHLSLHMPEYRSDEEVPIVLMIPEYHPESHNRSFFSSSTLDIVLTAPTPTERKHRHQTLTSVPLPKWPFVTEMPSVTEYFTSDYIDSEDDVSTPPVPLRRRPSLNLKPLSIPPRGPLPPLPITPRSARFSSNSNTPTTTTSTPKRSRHQQAISPPTTASLAPEKMTNLLTEVLNIMNSIMNQKQSIAEDASVLGDLAELVVIMQEEAEGLLHLAGLVEEFVEEVDTMKEAAEIEAWVAEMGLDDLPEISDASSGETTETESNTTTPVNTKVDTQGKLSNHARDYSVDSALGLDDGPSGHVRDVSETIHQAAIIQIAQLRKTESEIRRGNLIEIGRRAMERSLESGSMPTPPRTPRTPKTPRTPQTPRTPRTPFTPRAQYASHRKPSPGEIYLVKEPRDEKGRKQVPPPLLAFRDSALAISPSSTLGFQAKKSKESVKVLSPRWI</sequence>
<accession>A0ABR4C1K0</accession>
<gene>
    <name evidence="2" type="ORF">VTL71DRAFT_5960</name>
</gene>
<protein>
    <submittedName>
        <fullName evidence="2">Uncharacterized protein</fullName>
    </submittedName>
</protein>
<organism evidence="2 3">
    <name type="scientific">Oculimacula yallundae</name>
    <dbReference type="NCBI Taxonomy" id="86028"/>
    <lineage>
        <taxon>Eukaryota</taxon>
        <taxon>Fungi</taxon>
        <taxon>Dikarya</taxon>
        <taxon>Ascomycota</taxon>
        <taxon>Pezizomycotina</taxon>
        <taxon>Leotiomycetes</taxon>
        <taxon>Helotiales</taxon>
        <taxon>Ploettnerulaceae</taxon>
        <taxon>Oculimacula</taxon>
    </lineage>
</organism>
<feature type="compositionally biased region" description="Low complexity" evidence="1">
    <location>
        <begin position="153"/>
        <end position="173"/>
    </location>
</feature>
<feature type="compositionally biased region" description="Pro residues" evidence="1">
    <location>
        <begin position="140"/>
        <end position="152"/>
    </location>
</feature>
<feature type="region of interest" description="Disordered" evidence="1">
    <location>
        <begin position="368"/>
        <end position="437"/>
    </location>
</feature>
<feature type="compositionally biased region" description="Low complexity" evidence="1">
    <location>
        <begin position="389"/>
        <end position="406"/>
    </location>
</feature>
<evidence type="ECO:0000313" key="2">
    <source>
        <dbReference type="EMBL" id="KAL2062888.1"/>
    </source>
</evidence>
<feature type="compositionally biased region" description="Basic and acidic residues" evidence="1">
    <location>
        <begin position="422"/>
        <end position="432"/>
    </location>
</feature>
<feature type="compositionally biased region" description="Polar residues" evidence="1">
    <location>
        <begin position="179"/>
        <end position="189"/>
    </location>
</feature>
<proteinExistence type="predicted"/>
<feature type="region of interest" description="Disordered" evidence="1">
    <location>
        <begin position="13"/>
        <end position="33"/>
    </location>
</feature>
<feature type="region of interest" description="Disordered" evidence="1">
    <location>
        <begin position="116"/>
        <end position="193"/>
    </location>
</feature>
<dbReference type="Proteomes" id="UP001595075">
    <property type="component" value="Unassembled WGS sequence"/>
</dbReference>
<name>A0ABR4C1K0_9HELO</name>
<dbReference type="EMBL" id="JAZHXI010000016">
    <property type="protein sequence ID" value="KAL2062888.1"/>
    <property type="molecule type" value="Genomic_DNA"/>
</dbReference>
<feature type="compositionally biased region" description="Polar residues" evidence="1">
    <location>
        <begin position="296"/>
        <end position="307"/>
    </location>
</feature>